<comment type="caution">
    <text evidence="1">The sequence shown here is derived from an EMBL/GenBank/DDBJ whole genome shotgun (WGS) entry which is preliminary data.</text>
</comment>
<name>A0ACC0APQ0_CATRO</name>
<evidence type="ECO:0000313" key="2">
    <source>
        <dbReference type="Proteomes" id="UP001060085"/>
    </source>
</evidence>
<keyword evidence="2" id="KW-1185">Reference proteome</keyword>
<dbReference type="Proteomes" id="UP001060085">
    <property type="component" value="Linkage Group LG05"/>
</dbReference>
<protein>
    <submittedName>
        <fullName evidence="1">Uncharacterized protein</fullName>
    </submittedName>
</protein>
<proteinExistence type="predicted"/>
<reference evidence="2" key="1">
    <citation type="journal article" date="2023" name="Nat. Plants">
        <title>Single-cell RNA sequencing provides a high-resolution roadmap for understanding the multicellular compartmentation of specialized metabolism.</title>
        <authorList>
            <person name="Sun S."/>
            <person name="Shen X."/>
            <person name="Li Y."/>
            <person name="Li Y."/>
            <person name="Wang S."/>
            <person name="Li R."/>
            <person name="Zhang H."/>
            <person name="Shen G."/>
            <person name="Guo B."/>
            <person name="Wei J."/>
            <person name="Xu J."/>
            <person name="St-Pierre B."/>
            <person name="Chen S."/>
            <person name="Sun C."/>
        </authorList>
    </citation>
    <scope>NUCLEOTIDE SEQUENCE [LARGE SCALE GENOMIC DNA]</scope>
</reference>
<sequence>MFSSSAAAVIIIIFSALLCSASATLPPDEVGALQRIAKTIGKTDWNFSVDPCTSGESSWVNPNQIKGAENAVTCNCSFANNTVCHVVSIVLKEQNLQGSLPPELVRLPFLQQIDLTRNYLNGTIPKEWGSMQLVNISLIGNRLSGTIPKELANISTLESLTLEYNQLSGTIPPEFGDLPSIERILLTSNNLTGELPAKLANLTTLKDFRVADNQFVGSIPNFIQNWTNIEKLVIQGSGLNGPIPLGIASLTKLTDLRISDLNGNDSAFPPLNNAKNMKTLILRSCNIIGQLPDFLGSFTKLKVLDLSFNKLSGPIPDSFFALSNTDYVYLTGNLLNGQVPDWMLKDGDSIDLSFNNLTLRSSGAPNCHPRNLNLFASSSRSNTSGIVSCLRSFQCPQNFYSLHINCGGRQVEVDDGTRYDDDIDSGGSSRFFQSRTNWAFSSTGHFLDDDRTKDSYIWTNSSRISGSNSQLCMTARLSPLSLTYYGFCLLNGNYTVNLHFAEIMFTEDKTYSSLGKRLFDIYIQGRLVQKDFNIEDEAGGVNKPIVKPFIAEVFDNTLEIRFYWAGKGTNGIPVRGVYGPLISAISVEPDFTPPSEHGNGMSAGAIVGIVLAVIFSISLLLVVFWWKGCLRCNDTTEQDLMGIDLHTGSFTLRQIKAATNNFDAANKIGEGGFGPVYKGNLSDGTIIAVKQLSSKSKQGNREFVNEIGMISALQHPNLVKLYGCCIEGNQLLLVYEYMENNSLARALFGPEEHQLNLDWSTRQKISIGIARGLAYLHEESRLKIVHRDIKATNVLLDKDLNPKISDFGLAKLDEEENTHISTRIAGTFGYMAPEYAMRGYLTDKVDVYSFGIVLLEIVSGKSNSSIKPKQDCFYLLDWANLLKEQGKLMELVDPRLGSNFKKEEVILTINLALRCTNVSPTARPSMSTVVSLLEGRIADKSLVSYSSVPTDKKKQKENTYQNLVPNTNDSDSQVRSISMDMPWTASSASTGDLYPISLDSGYLENRV</sequence>
<accession>A0ACC0APQ0</accession>
<gene>
    <name evidence="1" type="ORF">M9H77_21663</name>
</gene>
<evidence type="ECO:0000313" key="1">
    <source>
        <dbReference type="EMBL" id="KAI5662340.1"/>
    </source>
</evidence>
<dbReference type="EMBL" id="CM044705">
    <property type="protein sequence ID" value="KAI5662340.1"/>
    <property type="molecule type" value="Genomic_DNA"/>
</dbReference>
<organism evidence="1 2">
    <name type="scientific">Catharanthus roseus</name>
    <name type="common">Madagascar periwinkle</name>
    <name type="synonym">Vinca rosea</name>
    <dbReference type="NCBI Taxonomy" id="4058"/>
    <lineage>
        <taxon>Eukaryota</taxon>
        <taxon>Viridiplantae</taxon>
        <taxon>Streptophyta</taxon>
        <taxon>Embryophyta</taxon>
        <taxon>Tracheophyta</taxon>
        <taxon>Spermatophyta</taxon>
        <taxon>Magnoliopsida</taxon>
        <taxon>eudicotyledons</taxon>
        <taxon>Gunneridae</taxon>
        <taxon>Pentapetalae</taxon>
        <taxon>asterids</taxon>
        <taxon>lamiids</taxon>
        <taxon>Gentianales</taxon>
        <taxon>Apocynaceae</taxon>
        <taxon>Rauvolfioideae</taxon>
        <taxon>Vinceae</taxon>
        <taxon>Catharanthinae</taxon>
        <taxon>Catharanthus</taxon>
    </lineage>
</organism>